<organism evidence="3 4">
    <name type="scientific">Variovorax paradoxus</name>
    <dbReference type="NCBI Taxonomy" id="34073"/>
    <lineage>
        <taxon>Bacteria</taxon>
        <taxon>Pseudomonadati</taxon>
        <taxon>Pseudomonadota</taxon>
        <taxon>Betaproteobacteria</taxon>
        <taxon>Burkholderiales</taxon>
        <taxon>Comamonadaceae</taxon>
        <taxon>Variovorax</taxon>
    </lineage>
</organism>
<dbReference type="Gene3D" id="3.20.20.370">
    <property type="entry name" value="Glycoside hydrolase/deacetylase"/>
    <property type="match status" value="1"/>
</dbReference>
<feature type="region of interest" description="Disordered" evidence="1">
    <location>
        <begin position="1"/>
        <end position="22"/>
    </location>
</feature>
<name>A0A5Q0M7C8_VARPD</name>
<evidence type="ECO:0000259" key="2">
    <source>
        <dbReference type="PROSITE" id="PS51677"/>
    </source>
</evidence>
<feature type="compositionally biased region" description="Low complexity" evidence="1">
    <location>
        <begin position="9"/>
        <end position="22"/>
    </location>
</feature>
<dbReference type="SUPFAM" id="SSF88713">
    <property type="entry name" value="Glycoside hydrolase/deacetylase"/>
    <property type="match status" value="1"/>
</dbReference>
<dbReference type="PANTHER" id="PTHR10587:SF137">
    <property type="entry name" value="4-DEOXY-4-FORMAMIDO-L-ARABINOSE-PHOSPHOUNDECAPRENOL DEFORMYLASE ARND-RELATED"/>
    <property type="match status" value="1"/>
</dbReference>
<evidence type="ECO:0000256" key="1">
    <source>
        <dbReference type="SAM" id="MobiDB-lite"/>
    </source>
</evidence>
<accession>A0A5Q0M7C8</accession>
<dbReference type="PROSITE" id="PS51677">
    <property type="entry name" value="NODB"/>
    <property type="match status" value="1"/>
</dbReference>
<dbReference type="CDD" id="cd10917">
    <property type="entry name" value="CE4_NodB_like_6s_7s"/>
    <property type="match status" value="1"/>
</dbReference>
<dbReference type="Proteomes" id="UP000326780">
    <property type="component" value="Chromosome"/>
</dbReference>
<dbReference type="GO" id="GO:0005975">
    <property type="term" value="P:carbohydrate metabolic process"/>
    <property type="evidence" value="ECO:0007669"/>
    <property type="project" value="InterPro"/>
</dbReference>
<protein>
    <submittedName>
        <fullName evidence="3">Polysaccharide deacetylase family protein</fullName>
    </submittedName>
</protein>
<dbReference type="InterPro" id="IPR050248">
    <property type="entry name" value="Polysacc_deacetylase_ArnD"/>
</dbReference>
<reference evidence="3 4" key="1">
    <citation type="submission" date="2019-10" db="EMBL/GenBank/DDBJ databases">
        <title>Complete genome sequence of Variovorax paradoxus 5C-2.</title>
        <authorList>
            <person name="Gogoleva N.E."/>
            <person name="Balkin A.S."/>
        </authorList>
    </citation>
    <scope>NUCLEOTIDE SEQUENCE [LARGE SCALE GENOMIC DNA]</scope>
    <source>
        <strain evidence="3 4">5C-2</strain>
    </source>
</reference>
<proteinExistence type="predicted"/>
<dbReference type="GO" id="GO:0016810">
    <property type="term" value="F:hydrolase activity, acting on carbon-nitrogen (but not peptide) bonds"/>
    <property type="evidence" value="ECO:0007669"/>
    <property type="project" value="InterPro"/>
</dbReference>
<dbReference type="InterPro" id="IPR011330">
    <property type="entry name" value="Glyco_hydro/deAcase_b/a-brl"/>
</dbReference>
<dbReference type="InterPro" id="IPR002509">
    <property type="entry name" value="NODB_dom"/>
</dbReference>
<feature type="domain" description="NodB homology" evidence="2">
    <location>
        <begin position="92"/>
        <end position="278"/>
    </location>
</feature>
<dbReference type="AlphaFoldDB" id="A0A5Q0M7C8"/>
<evidence type="ECO:0000313" key="3">
    <source>
        <dbReference type="EMBL" id="QFZ85670.1"/>
    </source>
</evidence>
<dbReference type="EMBL" id="CP045644">
    <property type="protein sequence ID" value="QFZ85670.1"/>
    <property type="molecule type" value="Genomic_DNA"/>
</dbReference>
<dbReference type="PANTHER" id="PTHR10587">
    <property type="entry name" value="GLYCOSYL TRANSFERASE-RELATED"/>
    <property type="match status" value="1"/>
</dbReference>
<dbReference type="Pfam" id="PF01522">
    <property type="entry name" value="Polysacc_deac_1"/>
    <property type="match status" value="1"/>
</dbReference>
<evidence type="ECO:0000313" key="4">
    <source>
        <dbReference type="Proteomes" id="UP000326780"/>
    </source>
</evidence>
<gene>
    <name evidence="3" type="ORF">GFK26_24325</name>
</gene>
<sequence>MGKSGPTMSSPSAPSSGSAAPGSWPWPPAMRASAAVHAAALGAGVLVPGAWPWAVGAVVLNHALITGAGLTPRSNLLGPNVTRLPEAAGARREVAITIDDGPEPDVTPRVLDLLDAHGQRATFFCIAERVQAHPVLAREIVVRGHSIQNHTAQHRHNFSFLGPRGFAAEIARAQDILTDVTGQRPTCFRAPAGLRNPFLEPVLHRLGLSLVSWTRRGFDTREGDAAKVMARLARNLLARDILLLHDGNAARTAAGQPVLLEVLPLLLQRLRTDGLRAVTLPEGLKTA</sequence>